<organism evidence="2 3">
    <name type="scientific">Methanothermus fervidus (strain ATCC 43054 / DSM 2088 / JCM 10308 / V24 S)</name>
    <dbReference type="NCBI Taxonomy" id="523846"/>
    <lineage>
        <taxon>Archaea</taxon>
        <taxon>Methanobacteriati</taxon>
        <taxon>Methanobacteriota</taxon>
        <taxon>Methanomada group</taxon>
        <taxon>Methanobacteria</taxon>
        <taxon>Methanobacteriales</taxon>
        <taxon>Methanothermaceae</taxon>
        <taxon>Methanothermus</taxon>
    </lineage>
</organism>
<dbReference type="InterPro" id="IPR019293">
    <property type="entry name" value="ThiN"/>
</dbReference>
<dbReference type="InterPro" id="IPR036409">
    <property type="entry name" value="Aldolase_II/adducin_N_sf"/>
</dbReference>
<dbReference type="SUPFAM" id="SSF53639">
    <property type="entry name" value="AraD/HMP-PK domain-like"/>
    <property type="match status" value="1"/>
</dbReference>
<dbReference type="KEGG" id="mfv:Mfer_1268"/>
<dbReference type="Proteomes" id="UP000002315">
    <property type="component" value="Chromosome"/>
</dbReference>
<evidence type="ECO:0000313" key="3">
    <source>
        <dbReference type="Proteomes" id="UP000002315"/>
    </source>
</evidence>
<dbReference type="GO" id="GO:0016301">
    <property type="term" value="F:kinase activity"/>
    <property type="evidence" value="ECO:0007669"/>
    <property type="project" value="UniProtKB-KW"/>
</dbReference>
<proteinExistence type="predicted"/>
<sequence length="188" mass="21176">MVHMKEIVMLKKALKILTYSKAFAFLIPETGTNIVMSKKNPKNKEDIAGIPGRIRKFKDKAIVCEDPKFGASSHLANLILTLQKYDPEKRSAINIKYDKKIIKIAKDINLTISSYDRREEPKKIKEKEGSTISWGAKAAIDKIGQIPDLIYHKGDWGKEPMINIVGTDPINLAKLTVKIAKIYVGEKI</sequence>
<dbReference type="PANTHER" id="PTHR40730:SF5">
    <property type="entry name" value="HTH CRO_C1-TYPE DOMAIN-CONTAINING PROTEIN"/>
    <property type="match status" value="1"/>
</dbReference>
<keyword evidence="2" id="KW-0418">Kinase</keyword>
<evidence type="ECO:0000313" key="2">
    <source>
        <dbReference type="EMBL" id="ADP78054.1"/>
    </source>
</evidence>
<reference evidence="2 3" key="1">
    <citation type="journal article" date="2010" name="Stand. Genomic Sci.">
        <title>Complete genome sequence of Methanothermus fervidus type strain (V24S).</title>
        <authorList>
            <person name="Anderson I."/>
            <person name="Djao O.D."/>
            <person name="Misra M."/>
            <person name="Chertkov O."/>
            <person name="Nolan M."/>
            <person name="Lucas S."/>
            <person name="Lapidus A."/>
            <person name="Del Rio T.G."/>
            <person name="Tice H."/>
            <person name="Cheng J.F."/>
            <person name="Tapia R."/>
            <person name="Han C."/>
            <person name="Goodwin L."/>
            <person name="Pitluck S."/>
            <person name="Liolios K."/>
            <person name="Ivanova N."/>
            <person name="Mavromatis K."/>
            <person name="Mikhailova N."/>
            <person name="Pati A."/>
            <person name="Brambilla E."/>
            <person name="Chen A."/>
            <person name="Palaniappan K."/>
            <person name="Land M."/>
            <person name="Hauser L."/>
            <person name="Chang Y.J."/>
            <person name="Jeffries C.D."/>
            <person name="Sikorski J."/>
            <person name="Spring S."/>
            <person name="Rohde M."/>
            <person name="Eichinger K."/>
            <person name="Huber H."/>
            <person name="Wirth R."/>
            <person name="Goker M."/>
            <person name="Detter J.C."/>
            <person name="Woyke T."/>
            <person name="Bristow J."/>
            <person name="Eisen J.A."/>
            <person name="Markowitz V."/>
            <person name="Hugenholtz P."/>
            <person name="Klenk H.P."/>
            <person name="Kyrpides N.C."/>
        </authorList>
    </citation>
    <scope>NUCLEOTIDE SEQUENCE [LARGE SCALE GENOMIC DNA]</scope>
    <source>
        <strain evidence="3">ATCC 43054 / DSM 2088 / JCM 10308 / V24 S</strain>
    </source>
</reference>
<gene>
    <name evidence="2" type="ordered locus">Mfer_1268</name>
</gene>
<dbReference type="AlphaFoldDB" id="E3GX59"/>
<dbReference type="PANTHER" id="PTHR40730">
    <property type="entry name" value="TRANSCRIPTIONAL REGULATOR PROTEIN-LIKE PROTEIN"/>
    <property type="match status" value="1"/>
</dbReference>
<feature type="domain" description="Thiamine-phosphate synthase ThiN" evidence="1">
    <location>
        <begin position="10"/>
        <end position="176"/>
    </location>
</feature>
<dbReference type="Pfam" id="PF10120">
    <property type="entry name" value="ThiN"/>
    <property type="match status" value="1"/>
</dbReference>
<name>E3GX59_METFV</name>
<keyword evidence="2" id="KW-0808">Transferase</keyword>
<protein>
    <submittedName>
        <fullName evidence="2">Phosphomethylpyrimidine kinase</fullName>
    </submittedName>
</protein>
<accession>E3GX59</accession>
<dbReference type="EMBL" id="CP002278">
    <property type="protein sequence ID" value="ADP78054.1"/>
    <property type="molecule type" value="Genomic_DNA"/>
</dbReference>
<dbReference type="HOGENOM" id="CLU_105304_0_0_2"/>
<keyword evidence="3" id="KW-1185">Reference proteome</keyword>
<dbReference type="STRING" id="523846.Mfer_1268"/>
<dbReference type="Gene3D" id="3.40.225.10">
    <property type="entry name" value="Class II aldolase/adducin N-terminal domain"/>
    <property type="match status" value="1"/>
</dbReference>
<evidence type="ECO:0000259" key="1">
    <source>
        <dbReference type="Pfam" id="PF10120"/>
    </source>
</evidence>